<feature type="compositionally biased region" description="Basic and acidic residues" evidence="1">
    <location>
        <begin position="39"/>
        <end position="51"/>
    </location>
</feature>
<accession>A0ABU9ENG0</accession>
<evidence type="ECO:0000256" key="1">
    <source>
        <dbReference type="SAM" id="MobiDB-lite"/>
    </source>
</evidence>
<feature type="region of interest" description="Disordered" evidence="1">
    <location>
        <begin position="13"/>
        <end position="51"/>
    </location>
</feature>
<gene>
    <name evidence="2" type="ORF">AAEJ74_11015</name>
</gene>
<evidence type="ECO:0000313" key="3">
    <source>
        <dbReference type="Proteomes" id="UP001387447"/>
    </source>
</evidence>
<organism evidence="2 3">
    <name type="scientific">Limnospira fusiformis PMC 851.14</name>
    <dbReference type="NCBI Taxonomy" id="2219512"/>
    <lineage>
        <taxon>Bacteria</taxon>
        <taxon>Bacillati</taxon>
        <taxon>Cyanobacteriota</taxon>
        <taxon>Cyanophyceae</taxon>
        <taxon>Oscillatoriophycideae</taxon>
        <taxon>Oscillatoriales</taxon>
        <taxon>Sirenicapillariaceae</taxon>
        <taxon>Limnospira</taxon>
    </lineage>
</organism>
<keyword evidence="3" id="KW-1185">Reference proteome</keyword>
<protein>
    <submittedName>
        <fullName evidence="2">Uncharacterized protein</fullName>
    </submittedName>
</protein>
<dbReference type="RefSeq" id="WP_155839096.1">
    <property type="nucleotide sequence ID" value="NZ_JBBWYZ010000009.1"/>
</dbReference>
<sequence length="51" mass="5846">MRSDAETFHLNSICPAPVDRSPVVTRHRTNHPAGISQRPPRDRCPELRIEQ</sequence>
<comment type="caution">
    <text evidence="2">The sequence shown here is derived from an EMBL/GenBank/DDBJ whole genome shotgun (WGS) entry which is preliminary data.</text>
</comment>
<proteinExistence type="predicted"/>
<evidence type="ECO:0000313" key="2">
    <source>
        <dbReference type="EMBL" id="MEK9512200.1"/>
    </source>
</evidence>
<dbReference type="EMBL" id="JBBWYZ010000009">
    <property type="protein sequence ID" value="MEK9512200.1"/>
    <property type="molecule type" value="Genomic_DNA"/>
</dbReference>
<reference evidence="2 3" key="1">
    <citation type="journal article" date="2024" name="Front. Microbiol.">
        <title>Transcriptomic insights into the dominance of two phototrophs throughout the water column of a tropical hypersaline-alkaline crater lake (Dziani Dzaha, Mayotte).</title>
        <authorList>
            <person name="Duperron S."/>
            <person name="Halary S."/>
            <person name="Bouly J.-P."/>
            <person name="Roussel T."/>
            <person name="Hugoni M."/>
            <person name="Bruto M."/>
            <person name="Oger P."/>
            <person name="Duval C."/>
            <person name="Woo A."/>
            <person name="Jezequiel D."/>
            <person name="Ader M."/>
            <person name="Leboulanger C."/>
            <person name="Agogue H."/>
            <person name="Grossi V."/>
            <person name="Trousselier M."/>
            <person name="Bernard C."/>
        </authorList>
    </citation>
    <scope>NUCLEOTIDE SEQUENCE [LARGE SCALE GENOMIC DNA]</scope>
    <source>
        <strain evidence="2 3">PMC 851.14</strain>
    </source>
</reference>
<name>A0ABU9ENG0_LIMFS</name>
<dbReference type="Proteomes" id="UP001387447">
    <property type="component" value="Unassembled WGS sequence"/>
</dbReference>